<dbReference type="PANTHER" id="PTHR44068">
    <property type="entry name" value="ZGC:194242"/>
    <property type="match status" value="1"/>
</dbReference>
<evidence type="ECO:0000256" key="1">
    <source>
        <dbReference type="ARBA" id="ARBA00022679"/>
    </source>
</evidence>
<proteinExistence type="predicted"/>
<dbReference type="InterPro" id="IPR050447">
    <property type="entry name" value="Erg6_SMT_methyltransf"/>
</dbReference>
<sequence>MTQLEINLPYFDLILRGFADGDRDLEQAFGRHVHWGYWADPSHAHNTVEDFCQAAEQLTHEIYTAALVQDGQSLLDAGCGFGGTVASLNENFQNMTLTGLNIDERQLEQAQQKVIAQGNNHIHWVEGNACQLPFPDASFDRVLAVECIFHFPDRGQFFREAFRVLKPGGYLALSDFVPQGWFVPLIALQAQLQNSLQNSGFYGRSDVTYALEDYQRLAAEVGFQTHIERDITENTLPTYDFLLKFGARNGYDWSQLPAFAETLTIALVSRLWLVKYMILAYQKPTFQ</sequence>
<dbReference type="PANTHER" id="PTHR44068:SF11">
    <property type="entry name" value="GERANYL DIPHOSPHATE 2-C-METHYLTRANSFERASE"/>
    <property type="match status" value="1"/>
</dbReference>
<dbReference type="CDD" id="cd02440">
    <property type="entry name" value="AdoMet_MTases"/>
    <property type="match status" value="1"/>
</dbReference>
<dbReference type="InterPro" id="IPR029063">
    <property type="entry name" value="SAM-dependent_MTases_sf"/>
</dbReference>
<dbReference type="RefSeq" id="WP_265264518.1">
    <property type="nucleotide sequence ID" value="NZ_JAIHOM010000044.1"/>
</dbReference>
<dbReference type="Pfam" id="PF08241">
    <property type="entry name" value="Methyltransf_11"/>
    <property type="match status" value="1"/>
</dbReference>
<feature type="domain" description="Methyltransferase type 11" evidence="2">
    <location>
        <begin position="75"/>
        <end position="172"/>
    </location>
</feature>
<dbReference type="GO" id="GO:0032259">
    <property type="term" value="P:methylation"/>
    <property type="evidence" value="ECO:0007669"/>
    <property type="project" value="UniProtKB-KW"/>
</dbReference>
<evidence type="ECO:0000259" key="2">
    <source>
        <dbReference type="Pfam" id="PF08241"/>
    </source>
</evidence>
<keyword evidence="4" id="KW-1185">Reference proteome</keyword>
<dbReference type="EMBL" id="JAIHOM010000044">
    <property type="protein sequence ID" value="MCW6036714.1"/>
    <property type="molecule type" value="Genomic_DNA"/>
</dbReference>
<reference evidence="3 4" key="1">
    <citation type="submission" date="2021-08" db="EMBL/GenBank/DDBJ databases">
        <title>Draft genome sequence of Spirulina subsalsa with high tolerance to salinity and hype-accumulation of phycocyanin.</title>
        <authorList>
            <person name="Pei H."/>
            <person name="Jiang L."/>
        </authorList>
    </citation>
    <scope>NUCLEOTIDE SEQUENCE [LARGE SCALE GENOMIC DNA]</scope>
    <source>
        <strain evidence="3 4">FACHB-351</strain>
    </source>
</reference>
<keyword evidence="3" id="KW-0489">Methyltransferase</keyword>
<name>A0ABT3L6K8_9CYAN</name>
<accession>A0ABT3L6K8</accession>
<dbReference type="GO" id="GO:0008168">
    <property type="term" value="F:methyltransferase activity"/>
    <property type="evidence" value="ECO:0007669"/>
    <property type="project" value="UniProtKB-KW"/>
</dbReference>
<dbReference type="InterPro" id="IPR013216">
    <property type="entry name" value="Methyltransf_11"/>
</dbReference>
<evidence type="ECO:0000313" key="4">
    <source>
        <dbReference type="Proteomes" id="UP001526426"/>
    </source>
</evidence>
<protein>
    <submittedName>
        <fullName evidence="3">Methyltransferase domain-containing protein</fullName>
    </submittedName>
</protein>
<evidence type="ECO:0000313" key="3">
    <source>
        <dbReference type="EMBL" id="MCW6036714.1"/>
    </source>
</evidence>
<dbReference type="Gene3D" id="3.40.50.150">
    <property type="entry name" value="Vaccinia Virus protein VP39"/>
    <property type="match status" value="1"/>
</dbReference>
<organism evidence="3 4">
    <name type="scientific">Spirulina subsalsa FACHB-351</name>
    <dbReference type="NCBI Taxonomy" id="234711"/>
    <lineage>
        <taxon>Bacteria</taxon>
        <taxon>Bacillati</taxon>
        <taxon>Cyanobacteriota</taxon>
        <taxon>Cyanophyceae</taxon>
        <taxon>Spirulinales</taxon>
        <taxon>Spirulinaceae</taxon>
        <taxon>Spirulina</taxon>
    </lineage>
</organism>
<dbReference type="Proteomes" id="UP001526426">
    <property type="component" value="Unassembled WGS sequence"/>
</dbReference>
<dbReference type="SUPFAM" id="SSF53335">
    <property type="entry name" value="S-adenosyl-L-methionine-dependent methyltransferases"/>
    <property type="match status" value="1"/>
</dbReference>
<gene>
    <name evidence="3" type="ORF">K4A83_10635</name>
</gene>
<comment type="caution">
    <text evidence="3">The sequence shown here is derived from an EMBL/GenBank/DDBJ whole genome shotgun (WGS) entry which is preliminary data.</text>
</comment>
<keyword evidence="1" id="KW-0808">Transferase</keyword>